<evidence type="ECO:0000313" key="4">
    <source>
        <dbReference type="Proteomes" id="UP000026915"/>
    </source>
</evidence>
<dbReference type="EMBL" id="CM001885">
    <property type="protein sequence ID" value="EOY13319.1"/>
    <property type="molecule type" value="Genomic_DNA"/>
</dbReference>
<reference evidence="3 4" key="1">
    <citation type="journal article" date="2013" name="Genome Biol.">
        <title>The genome sequence of the most widely cultivated cacao type and its use to identify candidate genes regulating pod color.</title>
        <authorList>
            <person name="Motamayor J.C."/>
            <person name="Mockaitis K."/>
            <person name="Schmutz J."/>
            <person name="Haiminen N."/>
            <person name="Iii D.L."/>
            <person name="Cornejo O."/>
            <person name="Findley S.D."/>
            <person name="Zheng P."/>
            <person name="Utro F."/>
            <person name="Royaert S."/>
            <person name="Saski C."/>
            <person name="Jenkins J."/>
            <person name="Podicheti R."/>
            <person name="Zhao M."/>
            <person name="Scheffler B.E."/>
            <person name="Stack J.C."/>
            <person name="Feltus F.A."/>
            <person name="Mustiga G.M."/>
            <person name="Amores F."/>
            <person name="Phillips W."/>
            <person name="Marelli J.P."/>
            <person name="May G.D."/>
            <person name="Shapiro H."/>
            <person name="Ma J."/>
            <person name="Bustamante C.D."/>
            <person name="Schnell R.J."/>
            <person name="Main D."/>
            <person name="Gilbert D."/>
            <person name="Parida L."/>
            <person name="Kuhn D.N."/>
        </authorList>
    </citation>
    <scope>NUCLEOTIDE SEQUENCE [LARGE SCALE GENOMIC DNA]</scope>
    <source>
        <strain evidence="4">cv. Matina 1-6</strain>
    </source>
</reference>
<dbReference type="GO" id="GO:0043565">
    <property type="term" value="F:sequence-specific DNA binding"/>
    <property type="evidence" value="ECO:0007669"/>
    <property type="project" value="InterPro"/>
</dbReference>
<keyword evidence="4" id="KW-1185">Reference proteome</keyword>
<dbReference type="AlphaFoldDB" id="A0A061FFR7"/>
<dbReference type="HOGENOM" id="CLU_024782_2_1_1"/>
<evidence type="ECO:0000256" key="1">
    <source>
        <dbReference type="SAM" id="MobiDB-lite"/>
    </source>
</evidence>
<dbReference type="PANTHER" id="PTHR46354">
    <property type="entry name" value="DOG1 DOMAIN-CONTAINING PROTEIN"/>
    <property type="match status" value="1"/>
</dbReference>
<feature type="domain" description="DOG1" evidence="2">
    <location>
        <begin position="38"/>
        <end position="260"/>
    </location>
</feature>
<dbReference type="PANTHER" id="PTHR46354:SF12">
    <property type="entry name" value="DNA-BINDING PROTEIN-LIKE PROTEIN"/>
    <property type="match status" value="1"/>
</dbReference>
<evidence type="ECO:0000313" key="3">
    <source>
        <dbReference type="EMBL" id="EOY13319.1"/>
    </source>
</evidence>
<dbReference type="GO" id="GO:0006351">
    <property type="term" value="P:DNA-templated transcription"/>
    <property type="evidence" value="ECO:0007669"/>
    <property type="project" value="InterPro"/>
</dbReference>
<feature type="region of interest" description="Disordered" evidence="1">
    <location>
        <begin position="1"/>
        <end position="30"/>
    </location>
</feature>
<accession>A0A061FFR7</accession>
<dbReference type="OMA" id="WQDGASE"/>
<dbReference type="PROSITE" id="PS51806">
    <property type="entry name" value="DOG1"/>
    <property type="match status" value="1"/>
</dbReference>
<organism evidence="3 4">
    <name type="scientific">Theobroma cacao</name>
    <name type="common">Cacao</name>
    <name type="synonym">Cocoa</name>
    <dbReference type="NCBI Taxonomy" id="3641"/>
    <lineage>
        <taxon>Eukaryota</taxon>
        <taxon>Viridiplantae</taxon>
        <taxon>Streptophyta</taxon>
        <taxon>Embryophyta</taxon>
        <taxon>Tracheophyta</taxon>
        <taxon>Spermatophyta</taxon>
        <taxon>Magnoliopsida</taxon>
        <taxon>eudicotyledons</taxon>
        <taxon>Gunneridae</taxon>
        <taxon>Pentapetalae</taxon>
        <taxon>rosids</taxon>
        <taxon>malvids</taxon>
        <taxon>Malvales</taxon>
        <taxon>Malvaceae</taxon>
        <taxon>Byttnerioideae</taxon>
        <taxon>Theobroma</taxon>
    </lineage>
</organism>
<dbReference type="Gramene" id="EOY13319">
    <property type="protein sequence ID" value="EOY13319"/>
    <property type="gene ID" value="TCM_031867"/>
</dbReference>
<dbReference type="eggNOG" id="ENOG502QUQR">
    <property type="taxonomic scope" value="Eukaryota"/>
</dbReference>
<name>A0A061FFR7_THECC</name>
<dbReference type="Pfam" id="PF14144">
    <property type="entry name" value="DOG1"/>
    <property type="match status" value="1"/>
</dbReference>
<evidence type="ECO:0000259" key="2">
    <source>
        <dbReference type="PROSITE" id="PS51806"/>
    </source>
</evidence>
<gene>
    <name evidence="3" type="ORF">TCM_031867</name>
</gene>
<dbReference type="Proteomes" id="UP000026915">
    <property type="component" value="Chromosome 7"/>
</dbReference>
<dbReference type="InParanoid" id="A0A061FFR7"/>
<dbReference type="InterPro" id="IPR025422">
    <property type="entry name" value="TGA_domain"/>
</dbReference>
<protein>
    <recommendedName>
        <fullName evidence="2">DOG1 domain-containing protein</fullName>
    </recommendedName>
</protein>
<proteinExistence type="predicted"/>
<dbReference type="InterPro" id="IPR051886">
    <property type="entry name" value="Seed_Dev/Stress_Resp_Reg"/>
</dbReference>
<sequence length="261" mass="29796">MHKAKVPKPKTQTPSKLKKTSSHEKPNPVLKMTTTTTTTTFTAFYNTWSDQLHHLLRQLCSAPKPPTMQDHLHHLNHLVTKLLSHYSEYYRVKAAAAERDVFDIFAAPWASSLEKSLHWIAGWRPTTVFHLVYTESSILFESHIVDILRGVRTGDLGDLSPSQFRRVSELQCETVKEENAITDELSEWQHSVTDLVGSFTDAEQMIGRLVSIVQKADDLRLRTLKRVVDLLTPQQAVEFLIAAAELQFGIREWGLNQDRQV</sequence>
<dbReference type="STRING" id="3641.A0A061FFR7"/>